<dbReference type="KEGG" id="boz:DBV39_19080"/>
<name>A0A2R4XP08_9BURK</name>
<dbReference type="AlphaFoldDB" id="A0A2R4XP08"/>
<feature type="region of interest" description="Disordered" evidence="1">
    <location>
        <begin position="52"/>
        <end position="71"/>
    </location>
</feature>
<dbReference type="EMBL" id="CP028901">
    <property type="protein sequence ID" value="AWB35498.1"/>
    <property type="molecule type" value="Genomic_DNA"/>
</dbReference>
<sequence length="71" mass="7575">MGMGSHVDLHSFAMGTVLSAMAADRPWAMGVCIGSACIEIAIQTLLRSPVIPHNGHLQNNKANRANKHEPV</sequence>
<reference evidence="2 3" key="1">
    <citation type="submission" date="2018-04" db="EMBL/GenBank/DDBJ databases">
        <title>Bordetella sp. HZ20 isolated from seawater.</title>
        <authorList>
            <person name="Sun C."/>
        </authorList>
    </citation>
    <scope>NUCLEOTIDE SEQUENCE [LARGE SCALE GENOMIC DNA]</scope>
    <source>
        <strain evidence="2 3">HZ20</strain>
    </source>
</reference>
<accession>A0A2R4XP08</accession>
<protein>
    <submittedName>
        <fullName evidence="2">Uncharacterized protein</fullName>
    </submittedName>
</protein>
<evidence type="ECO:0000313" key="2">
    <source>
        <dbReference type="EMBL" id="AWB35498.1"/>
    </source>
</evidence>
<gene>
    <name evidence="2" type="ORF">DBV39_19080</name>
</gene>
<evidence type="ECO:0000313" key="3">
    <source>
        <dbReference type="Proteomes" id="UP000244571"/>
    </source>
</evidence>
<organism evidence="2 3">
    <name type="scientific">Orrella marina</name>
    <dbReference type="NCBI Taxonomy" id="2163011"/>
    <lineage>
        <taxon>Bacteria</taxon>
        <taxon>Pseudomonadati</taxon>
        <taxon>Pseudomonadota</taxon>
        <taxon>Betaproteobacteria</taxon>
        <taxon>Burkholderiales</taxon>
        <taxon>Alcaligenaceae</taxon>
        <taxon>Orrella</taxon>
    </lineage>
</organism>
<evidence type="ECO:0000256" key="1">
    <source>
        <dbReference type="SAM" id="MobiDB-lite"/>
    </source>
</evidence>
<dbReference type="Proteomes" id="UP000244571">
    <property type="component" value="Chromosome"/>
</dbReference>
<keyword evidence="3" id="KW-1185">Reference proteome</keyword>
<proteinExistence type="predicted"/>